<name>A0A8K1G3P5_9PASS</name>
<evidence type="ECO:0000313" key="2">
    <source>
        <dbReference type="EMBL" id="TRZ10960.1"/>
    </source>
</evidence>
<organism evidence="2 3">
    <name type="scientific">Zosterops borbonicus</name>
    <dbReference type="NCBI Taxonomy" id="364589"/>
    <lineage>
        <taxon>Eukaryota</taxon>
        <taxon>Metazoa</taxon>
        <taxon>Chordata</taxon>
        <taxon>Craniata</taxon>
        <taxon>Vertebrata</taxon>
        <taxon>Euteleostomi</taxon>
        <taxon>Archelosauria</taxon>
        <taxon>Archosauria</taxon>
        <taxon>Dinosauria</taxon>
        <taxon>Saurischia</taxon>
        <taxon>Theropoda</taxon>
        <taxon>Coelurosauria</taxon>
        <taxon>Aves</taxon>
        <taxon>Neognathae</taxon>
        <taxon>Neoaves</taxon>
        <taxon>Telluraves</taxon>
        <taxon>Australaves</taxon>
        <taxon>Passeriformes</taxon>
        <taxon>Sylvioidea</taxon>
        <taxon>Zosteropidae</taxon>
        <taxon>Zosterops</taxon>
    </lineage>
</organism>
<gene>
    <name evidence="2" type="ORF">HGM15179_016150</name>
</gene>
<sequence>MQGAKEVFTIWQRREEKRREEKRREEKRREEKRREEKTTKNHSSRVQDKVQQHPKRHQSLGNFHQDASWTLQGPVWLEFLLYFAQHMITIQQITAVWDQDEKEKEP</sequence>
<feature type="compositionally biased region" description="Basic and acidic residues" evidence="1">
    <location>
        <begin position="15"/>
        <end position="51"/>
    </location>
</feature>
<keyword evidence="3" id="KW-1185">Reference proteome</keyword>
<dbReference type="AlphaFoldDB" id="A0A8K1G3P5"/>
<accession>A0A8K1G3P5</accession>
<evidence type="ECO:0000313" key="3">
    <source>
        <dbReference type="Proteomes" id="UP000796761"/>
    </source>
</evidence>
<comment type="caution">
    <text evidence="2">The sequence shown here is derived from an EMBL/GenBank/DDBJ whole genome shotgun (WGS) entry which is preliminary data.</text>
</comment>
<feature type="region of interest" description="Disordered" evidence="1">
    <location>
        <begin position="15"/>
        <end position="60"/>
    </location>
</feature>
<evidence type="ECO:0000256" key="1">
    <source>
        <dbReference type="SAM" id="MobiDB-lite"/>
    </source>
</evidence>
<protein>
    <submittedName>
        <fullName evidence="2">Uncharacterized protein</fullName>
    </submittedName>
</protein>
<dbReference type="EMBL" id="SWJQ01000777">
    <property type="protein sequence ID" value="TRZ10960.1"/>
    <property type="molecule type" value="Genomic_DNA"/>
</dbReference>
<proteinExistence type="predicted"/>
<dbReference type="Proteomes" id="UP000796761">
    <property type="component" value="Unassembled WGS sequence"/>
</dbReference>
<reference evidence="2" key="1">
    <citation type="submission" date="2019-04" db="EMBL/GenBank/DDBJ databases">
        <title>Genome assembly of Zosterops borbonicus 15179.</title>
        <authorList>
            <person name="Leroy T."/>
            <person name="Anselmetti Y."/>
            <person name="Tilak M.-K."/>
            <person name="Nabholz B."/>
        </authorList>
    </citation>
    <scope>NUCLEOTIDE SEQUENCE</scope>
    <source>
        <strain evidence="2">HGM_15179</strain>
        <tissue evidence="2">Muscle</tissue>
    </source>
</reference>